<dbReference type="PRINTS" id="PR00937">
    <property type="entry name" value="TBOX"/>
</dbReference>
<feature type="region of interest" description="Disordered" evidence="7">
    <location>
        <begin position="102"/>
        <end position="131"/>
    </location>
</feature>
<feature type="compositionally biased region" description="Low complexity" evidence="7">
    <location>
        <begin position="540"/>
        <end position="552"/>
    </location>
</feature>
<feature type="region of interest" description="Disordered" evidence="7">
    <location>
        <begin position="469"/>
        <end position="520"/>
    </location>
</feature>
<evidence type="ECO:0000256" key="5">
    <source>
        <dbReference type="ARBA" id="ARBA00023242"/>
    </source>
</evidence>
<dbReference type="GO" id="GO:0005634">
    <property type="term" value="C:nucleus"/>
    <property type="evidence" value="ECO:0007669"/>
    <property type="project" value="UniProtKB-SubCell"/>
</dbReference>
<feature type="domain" description="T-box" evidence="8">
    <location>
        <begin position="290"/>
        <end position="473"/>
    </location>
</feature>
<feature type="compositionally biased region" description="Low complexity" evidence="7">
    <location>
        <begin position="599"/>
        <end position="609"/>
    </location>
</feature>
<feature type="compositionally biased region" description="Pro residues" evidence="7">
    <location>
        <begin position="748"/>
        <end position="764"/>
    </location>
</feature>
<feature type="compositionally biased region" description="Polar residues" evidence="7">
    <location>
        <begin position="102"/>
        <end position="128"/>
    </location>
</feature>
<feature type="compositionally biased region" description="Basic and acidic residues" evidence="7">
    <location>
        <begin position="490"/>
        <end position="505"/>
    </location>
</feature>
<feature type="region of interest" description="Disordered" evidence="7">
    <location>
        <begin position="540"/>
        <end position="764"/>
    </location>
</feature>
<dbReference type="PROSITE" id="PS50252">
    <property type="entry name" value="TBOX_3"/>
    <property type="match status" value="1"/>
</dbReference>
<dbReference type="InterPro" id="IPR001699">
    <property type="entry name" value="TF_T-box"/>
</dbReference>
<name>A0AAG5CYD0_ANOAO</name>
<dbReference type="InterPro" id="IPR036960">
    <property type="entry name" value="T-box_sf"/>
</dbReference>
<dbReference type="PROSITE" id="PS01264">
    <property type="entry name" value="TBOX_2"/>
    <property type="match status" value="1"/>
</dbReference>
<evidence type="ECO:0000313" key="10">
    <source>
        <dbReference type="Proteomes" id="UP000075880"/>
    </source>
</evidence>
<dbReference type="GO" id="GO:0000785">
    <property type="term" value="C:chromatin"/>
    <property type="evidence" value="ECO:0007669"/>
    <property type="project" value="TreeGrafter"/>
</dbReference>
<dbReference type="InterPro" id="IPR018186">
    <property type="entry name" value="TF_T-box_CS"/>
</dbReference>
<feature type="compositionally biased region" description="Basic residues" evidence="7">
    <location>
        <begin position="582"/>
        <end position="598"/>
    </location>
</feature>
<feature type="compositionally biased region" description="Gly residues" evidence="7">
    <location>
        <begin position="618"/>
        <end position="627"/>
    </location>
</feature>
<dbReference type="GO" id="GO:0000978">
    <property type="term" value="F:RNA polymerase II cis-regulatory region sequence-specific DNA binding"/>
    <property type="evidence" value="ECO:0007669"/>
    <property type="project" value="InterPro"/>
</dbReference>
<protein>
    <recommendedName>
        <fullName evidence="8">T-box domain-containing protein</fullName>
    </recommendedName>
</protein>
<dbReference type="InterPro" id="IPR008967">
    <property type="entry name" value="p53-like_TF_DNA-bd_sf"/>
</dbReference>
<dbReference type="PANTHER" id="PTHR11267">
    <property type="entry name" value="T-BOX PROTEIN-RELATED"/>
    <property type="match status" value="1"/>
</dbReference>
<feature type="compositionally biased region" description="Basic residues" evidence="7">
    <location>
        <begin position="700"/>
        <end position="710"/>
    </location>
</feature>
<dbReference type="EnsemblMetazoa" id="ENSAATROPT003976">
    <property type="protein sequence ID" value="ENSAATROPP003815"/>
    <property type="gene ID" value="ENSAATROPG003149"/>
</dbReference>
<dbReference type="FunFam" id="2.60.40.820:FF:000007">
    <property type="entry name" value="T-box transcription factor"/>
    <property type="match status" value="1"/>
</dbReference>
<dbReference type="AlphaFoldDB" id="A0AAG5CYD0"/>
<evidence type="ECO:0000256" key="1">
    <source>
        <dbReference type="ARBA" id="ARBA00004123"/>
    </source>
</evidence>
<dbReference type="PANTHER" id="PTHR11267:SF195">
    <property type="entry name" value="OPTOMOTOR-BLIND-RELATED-GENE-1, ISOFORM A"/>
    <property type="match status" value="1"/>
</dbReference>
<sequence>MMHHLDFSNGHRHGDGMIGMSGGPPGAMLHESFSSLVGSVPTTADLNGADFLHHYGPTVDYWNPVAYKSGTNPMKAMEACLQNANKGQYNPLEQVEQLSISCDSESQNASPNLQNGSHCLQGTGQGSATHGGHNGLALGLLNNNNTLSNNKNLLEARNQGKSQQRTSEARSRASRSRRAPAVAAAAATSGDSHNSSPAEEDGDERTGTDQDECSRTDEEDAGGSDEDTGGDGGGGAGRRESIIQNGNRASAKHPLAAAPSVTALGSKKQGGLPEADKPYHASLASAVVSLEGKHLWDKFHEQGTEMIVTKAGRRMFPTFQVKVVGLDLAAEYLMIMDFVPLDDKRYRYAFHTSSWVVAGKADPISPPRISVHPDSPATGATWMKQTISFDKLKLTNNQLDDNGHIILNSMHRYQPRLHVCYYTRNGVKDEKDSQTHRTFVFPETSFTAVTAYQNQRVTQLKIVSNPFAKGFRDNETNEDSQERSAPAMSDRLKNERSSSYKKDSEMTSLTPSGAASSSPRISCAASSSLALTTTTSSVLSLHQSSPHQSSLHHLQHHLQHLHQPPGASGGNNGVSNGASEHHHQHQHHPHNHHLHHHLQQQQQQQQQHLQQHHQQLHNGGGGGGVGSTGTLLSGSSLTSLVPGHHSPLTSPASSSGGASSSLSPYGLSPHANGAPTPASNTGNMLGQPYASDASGFGPIYHHHHHHHHHNPLGTSPAPYMGHPAAPSSSSSGSTGSSFADKYKQLSGSPPPPPPPVAVAPPSTLTPPGVPSYTGHYQGFYATGSGMGAMASHHHAMAHGARAIACRDRPEHAWYP</sequence>
<dbReference type="GO" id="GO:0000981">
    <property type="term" value="F:DNA-binding transcription factor activity, RNA polymerase II-specific"/>
    <property type="evidence" value="ECO:0007669"/>
    <property type="project" value="TreeGrafter"/>
</dbReference>
<evidence type="ECO:0000256" key="6">
    <source>
        <dbReference type="PROSITE-ProRule" id="PRU00201"/>
    </source>
</evidence>
<comment type="subcellular location">
    <subcellularLocation>
        <location evidence="1 6">Nucleus</location>
    </subcellularLocation>
</comment>
<accession>A0AAG5CYD0</accession>
<keyword evidence="3 6" id="KW-0238">DNA-binding</keyword>
<dbReference type="Proteomes" id="UP000075880">
    <property type="component" value="Unassembled WGS sequence"/>
</dbReference>
<feature type="compositionally biased region" description="Low complexity" evidence="7">
    <location>
        <begin position="628"/>
        <end position="669"/>
    </location>
</feature>
<feature type="compositionally biased region" description="Low complexity" evidence="7">
    <location>
        <begin position="179"/>
        <end position="189"/>
    </location>
</feature>
<evidence type="ECO:0000256" key="2">
    <source>
        <dbReference type="ARBA" id="ARBA00023015"/>
    </source>
</evidence>
<proteinExistence type="predicted"/>
<reference evidence="9" key="1">
    <citation type="submission" date="2024-04" db="UniProtKB">
        <authorList>
            <consortium name="EnsemblMetazoa"/>
        </authorList>
    </citation>
    <scope>IDENTIFICATION</scope>
    <source>
        <strain evidence="9">EBRO</strain>
    </source>
</reference>
<keyword evidence="10" id="KW-1185">Reference proteome</keyword>
<dbReference type="GO" id="GO:0045893">
    <property type="term" value="P:positive regulation of DNA-templated transcription"/>
    <property type="evidence" value="ECO:0007669"/>
    <property type="project" value="InterPro"/>
</dbReference>
<comment type="caution">
    <text evidence="6">Lacks conserved residue(s) required for the propagation of feature annotation.</text>
</comment>
<dbReference type="PROSITE" id="PS01283">
    <property type="entry name" value="TBOX_1"/>
    <property type="match status" value="1"/>
</dbReference>
<evidence type="ECO:0000256" key="3">
    <source>
        <dbReference type="ARBA" id="ARBA00023125"/>
    </source>
</evidence>
<keyword evidence="4" id="KW-0804">Transcription</keyword>
<dbReference type="Pfam" id="PF00907">
    <property type="entry name" value="T-box"/>
    <property type="match status" value="1"/>
</dbReference>
<dbReference type="CDD" id="cd20187">
    <property type="entry name" value="T-box_TBX1_10-like"/>
    <property type="match status" value="1"/>
</dbReference>
<feature type="region of interest" description="Disordered" evidence="7">
    <location>
        <begin position="155"/>
        <end position="240"/>
    </location>
</feature>
<keyword evidence="2" id="KW-0805">Transcription regulation</keyword>
<dbReference type="Gene3D" id="2.60.40.820">
    <property type="entry name" value="Transcription factor, T-box"/>
    <property type="match status" value="1"/>
</dbReference>
<dbReference type="SMART" id="SM00425">
    <property type="entry name" value="TBOX"/>
    <property type="match status" value="1"/>
</dbReference>
<dbReference type="InterPro" id="IPR046360">
    <property type="entry name" value="T-box_DNA-bd"/>
</dbReference>
<feature type="compositionally biased region" description="Acidic residues" evidence="7">
    <location>
        <begin position="217"/>
        <end position="229"/>
    </location>
</feature>
<feature type="compositionally biased region" description="Basic and acidic residues" evidence="7">
    <location>
        <begin position="204"/>
        <end position="216"/>
    </location>
</feature>
<dbReference type="GO" id="GO:0001708">
    <property type="term" value="P:cell fate specification"/>
    <property type="evidence" value="ECO:0007669"/>
    <property type="project" value="TreeGrafter"/>
</dbReference>
<evidence type="ECO:0000256" key="4">
    <source>
        <dbReference type="ARBA" id="ARBA00023163"/>
    </source>
</evidence>
<evidence type="ECO:0000259" key="8">
    <source>
        <dbReference type="PROSITE" id="PS50252"/>
    </source>
</evidence>
<evidence type="ECO:0000256" key="7">
    <source>
        <dbReference type="SAM" id="MobiDB-lite"/>
    </source>
</evidence>
<organism evidence="9 10">
    <name type="scientific">Anopheles atroparvus</name>
    <name type="common">European mosquito</name>
    <dbReference type="NCBI Taxonomy" id="41427"/>
    <lineage>
        <taxon>Eukaryota</taxon>
        <taxon>Metazoa</taxon>
        <taxon>Ecdysozoa</taxon>
        <taxon>Arthropoda</taxon>
        <taxon>Hexapoda</taxon>
        <taxon>Insecta</taxon>
        <taxon>Pterygota</taxon>
        <taxon>Neoptera</taxon>
        <taxon>Endopterygota</taxon>
        <taxon>Diptera</taxon>
        <taxon>Nematocera</taxon>
        <taxon>Culicoidea</taxon>
        <taxon>Culicidae</taxon>
        <taxon>Anophelinae</taxon>
        <taxon>Anopheles</taxon>
    </lineage>
</organism>
<feature type="compositionally biased region" description="Low complexity" evidence="7">
    <location>
        <begin position="727"/>
        <end position="737"/>
    </location>
</feature>
<dbReference type="SUPFAM" id="SSF49417">
    <property type="entry name" value="p53-like transcription factors"/>
    <property type="match status" value="1"/>
</dbReference>
<keyword evidence="5 6" id="KW-0539">Nucleus</keyword>
<evidence type="ECO:0000313" key="9">
    <source>
        <dbReference type="EnsemblMetazoa" id="ENSAATROPP003815"/>
    </source>
</evidence>